<feature type="domain" description="Right handed beta helix" evidence="1">
    <location>
        <begin position="290"/>
        <end position="487"/>
    </location>
</feature>
<dbReference type="InterPro" id="IPR011050">
    <property type="entry name" value="Pectin_lyase_fold/virulence"/>
</dbReference>
<gene>
    <name evidence="2" type="ORF">GCM10009119_12580</name>
</gene>
<reference evidence="3" key="1">
    <citation type="journal article" date="2019" name="Int. J. Syst. Evol. Microbiol.">
        <title>The Global Catalogue of Microorganisms (GCM) 10K type strain sequencing project: providing services to taxonomists for standard genome sequencing and annotation.</title>
        <authorList>
            <consortium name="The Broad Institute Genomics Platform"/>
            <consortium name="The Broad Institute Genome Sequencing Center for Infectious Disease"/>
            <person name="Wu L."/>
            <person name="Ma J."/>
        </authorList>
    </citation>
    <scope>NUCLEOTIDE SEQUENCE [LARGE SCALE GENOMIC DNA]</scope>
    <source>
        <strain evidence="3">JCM 16112</strain>
    </source>
</reference>
<protein>
    <recommendedName>
        <fullName evidence="1">Right handed beta helix domain-containing protein</fullName>
    </recommendedName>
</protein>
<dbReference type="Pfam" id="PF13229">
    <property type="entry name" value="Beta_helix"/>
    <property type="match status" value="1"/>
</dbReference>
<dbReference type="InterPro" id="IPR012334">
    <property type="entry name" value="Pectin_lyas_fold"/>
</dbReference>
<dbReference type="InterPro" id="IPR006626">
    <property type="entry name" value="PbH1"/>
</dbReference>
<proteinExistence type="predicted"/>
<dbReference type="PANTHER" id="PTHR36453">
    <property type="entry name" value="SECRETED PROTEIN-RELATED"/>
    <property type="match status" value="1"/>
</dbReference>
<dbReference type="SUPFAM" id="SSF51126">
    <property type="entry name" value="Pectin lyase-like"/>
    <property type="match status" value="1"/>
</dbReference>
<comment type="caution">
    <text evidence="2">The sequence shown here is derived from an EMBL/GenBank/DDBJ whole genome shotgun (WGS) entry which is preliminary data.</text>
</comment>
<accession>A0ABP3Y9Z5</accession>
<evidence type="ECO:0000313" key="3">
    <source>
        <dbReference type="Proteomes" id="UP001500469"/>
    </source>
</evidence>
<dbReference type="PANTHER" id="PTHR36453:SF1">
    <property type="entry name" value="RIGHT HANDED BETA HELIX DOMAIN-CONTAINING PROTEIN"/>
    <property type="match status" value="1"/>
</dbReference>
<sequence>MAISSLQEHPGSEVTVWMADGIYPISEPLVFGPRELGEEGTLVFKAQQDAQPVISGGVEISGWIKNSEGLWEAALPKELDETSGFRELFISGKRAARARFPNEGYLRVKQAGVDRRTNFYFQKGDFPIPVNLEGVELVFLHDWSISRIGIQEIDTAADQLIAVDSIGARIPAFFTIDNWEPHPRYFLENAPEFLDADYEWIFLKSQNKVLLKLPQNVNPTNSKVSIPFSQGLIVVEGEENYPVKNIHFEGITFQYSKWEIPEKGYSGIQACHFDPRPSNEGWAVVPAAIISIWSENITFTDCNFRNLGGSGIWFGPGSKNCKIIDSSLKDIAGNGIMIGEGQDRIVNGQPWWKSAPEQVASGNVVENSTISQVGSQFYGAVGIWCGLTAQTAIKNNVLFDLPYTGISVGWMWSPEATPARENIISGNHIHEIMNILSDGGGIYLLGLQPESKVLDNRIHGVKVNAGRAESNGMFLDEGITGVLVEGNLVYDIAKSPLRFHRATTNLVRGNFFFSDDSNPPIRYNTTDEEAIEKVDNLFFSEGEPSYQKELSHAISRWEKKQRKKRKR</sequence>
<dbReference type="RefSeq" id="WP_343849578.1">
    <property type="nucleotide sequence ID" value="NZ_BAAAFI010000004.1"/>
</dbReference>
<name>A0ABP3Y9Z5_9BACT</name>
<organism evidence="2 3">
    <name type="scientific">Algoriphagus jejuensis</name>
    <dbReference type="NCBI Taxonomy" id="419934"/>
    <lineage>
        <taxon>Bacteria</taxon>
        <taxon>Pseudomonadati</taxon>
        <taxon>Bacteroidota</taxon>
        <taxon>Cytophagia</taxon>
        <taxon>Cytophagales</taxon>
        <taxon>Cyclobacteriaceae</taxon>
        <taxon>Algoriphagus</taxon>
    </lineage>
</organism>
<dbReference type="Proteomes" id="UP001500469">
    <property type="component" value="Unassembled WGS sequence"/>
</dbReference>
<evidence type="ECO:0000313" key="2">
    <source>
        <dbReference type="EMBL" id="GAA0878290.1"/>
    </source>
</evidence>
<dbReference type="SMART" id="SM00710">
    <property type="entry name" value="PbH1"/>
    <property type="match status" value="7"/>
</dbReference>
<keyword evidence="3" id="KW-1185">Reference proteome</keyword>
<dbReference type="Gene3D" id="2.160.20.10">
    <property type="entry name" value="Single-stranded right-handed beta-helix, Pectin lyase-like"/>
    <property type="match status" value="1"/>
</dbReference>
<evidence type="ECO:0000259" key="1">
    <source>
        <dbReference type="Pfam" id="PF13229"/>
    </source>
</evidence>
<dbReference type="EMBL" id="BAAAFI010000004">
    <property type="protein sequence ID" value="GAA0878290.1"/>
    <property type="molecule type" value="Genomic_DNA"/>
</dbReference>
<dbReference type="InterPro" id="IPR039448">
    <property type="entry name" value="Beta_helix"/>
</dbReference>